<keyword evidence="4" id="KW-1185">Reference proteome</keyword>
<dbReference type="EMBL" id="JAKJPQ010000014">
    <property type="protein sequence ID" value="MCI2263039.1"/>
    <property type="molecule type" value="Genomic_DNA"/>
</dbReference>
<dbReference type="AlphaFoldDB" id="A0AAU8I345"/>
<accession>A0AAU8I345</accession>
<name>A0AAU8I345_9XANT</name>
<keyword evidence="1" id="KW-0732">Signal</keyword>
<feature type="signal peptide" evidence="1">
    <location>
        <begin position="1"/>
        <end position="30"/>
    </location>
</feature>
<dbReference type="RefSeq" id="WP_242160802.1">
    <property type="nucleotide sequence ID" value="NZ_CP131914.1"/>
</dbReference>
<dbReference type="KEGG" id="xin:Q7W82_15440"/>
<protein>
    <recommendedName>
        <fullName evidence="5">Type IV secretion system protein VirB5</fullName>
    </recommendedName>
</protein>
<reference evidence="2 4" key="1">
    <citation type="journal article" date="2022" name="Curr. Microbiol.">
        <title>Xanthomonas indica sp. nov., a Novel Member of Non-Pathogenic Xanthomonas Community from Healthy Rice Seeds.</title>
        <authorList>
            <person name="Rana R."/>
            <person name="Madhavan V.N."/>
            <person name="Saroha T."/>
            <person name="Bansal K."/>
            <person name="Kaur A."/>
            <person name="Sonti R.V."/>
            <person name="Patel H.K."/>
            <person name="Patil P.B."/>
        </authorList>
    </citation>
    <scope>NUCLEOTIDE SEQUENCE [LARGE SCALE GENOMIC DNA]</scope>
    <source>
        <strain evidence="2 4">PPL560</strain>
    </source>
</reference>
<reference evidence="3" key="3">
    <citation type="submission" date="2023-08" db="EMBL/GenBank/DDBJ databases">
        <title>Complete genome sequence of Xanthomonas indica.</title>
        <authorList>
            <person name="Patil P.B."/>
            <person name="Rana R."/>
        </authorList>
    </citation>
    <scope>NUCLEOTIDE SEQUENCE</scope>
    <source>
        <strain evidence="3">PPL560</strain>
    </source>
</reference>
<dbReference type="EMBL" id="CP131914">
    <property type="protein sequence ID" value="XCI79661.1"/>
    <property type="molecule type" value="Genomic_DNA"/>
</dbReference>
<gene>
    <name evidence="2" type="ORF">L3V74_15995</name>
    <name evidence="3" type="ORF">Q7W82_15440</name>
</gene>
<evidence type="ECO:0000256" key="1">
    <source>
        <dbReference type="SAM" id="SignalP"/>
    </source>
</evidence>
<dbReference type="Proteomes" id="UP001430647">
    <property type="component" value="Unassembled WGS sequence"/>
</dbReference>
<feature type="chain" id="PRO_5043482092" description="Type IV secretion system protein VirB5" evidence="1">
    <location>
        <begin position="31"/>
        <end position="263"/>
    </location>
</feature>
<organism evidence="3">
    <name type="scientific">Xanthomonas indica</name>
    <dbReference type="NCBI Taxonomy" id="2912242"/>
    <lineage>
        <taxon>Bacteria</taxon>
        <taxon>Pseudomonadati</taxon>
        <taxon>Pseudomonadota</taxon>
        <taxon>Gammaproteobacteria</taxon>
        <taxon>Lysobacterales</taxon>
        <taxon>Lysobacteraceae</taxon>
        <taxon>Xanthomonas</taxon>
    </lineage>
</organism>
<evidence type="ECO:0000313" key="2">
    <source>
        <dbReference type="EMBL" id="MCI2263039.1"/>
    </source>
</evidence>
<reference evidence="2" key="2">
    <citation type="submission" date="2022-01" db="EMBL/GenBank/DDBJ databases">
        <authorList>
            <person name="Rana R."/>
            <person name="Patil P.B."/>
        </authorList>
    </citation>
    <scope>NUCLEOTIDE SEQUENCE</scope>
    <source>
        <strain evidence="2">PPL560</strain>
    </source>
</reference>
<evidence type="ECO:0008006" key="5">
    <source>
        <dbReference type="Google" id="ProtNLM"/>
    </source>
</evidence>
<proteinExistence type="predicted"/>
<evidence type="ECO:0000313" key="4">
    <source>
        <dbReference type="Proteomes" id="UP001430647"/>
    </source>
</evidence>
<sequence length="263" mass="28863">MKKIVKNSGVRLAVAAAVATCAFLPVTALAQWKVVDDKQIRANEQNTNKLNDKLEEIRKANLITKTTGEKPSGEEVEKPKEKLQKVDDNYGVSDCASTTAGTSVSTEQQQTCELIQRTRNSQYNYMVAMYDITEKRLQRLRDIEKERQSIKPEQIGMLEDNTNKLIALKALMDIDRQQTEAAMFAYEKRLSYLNQVQSAGAWAAMNGKKAPSATTTGGGGLFEGFSGLSDFASKLVGGAVMGGALQLAKSNRPDGFKQLSIED</sequence>
<evidence type="ECO:0000313" key="3">
    <source>
        <dbReference type="EMBL" id="XCI79661.1"/>
    </source>
</evidence>